<dbReference type="Gene3D" id="3.40.50.1110">
    <property type="entry name" value="SGNH hydrolase"/>
    <property type="match status" value="1"/>
</dbReference>
<keyword evidence="1" id="KW-0472">Membrane</keyword>
<dbReference type="AlphaFoldDB" id="A0A4R9LT19"/>
<gene>
    <name evidence="2" type="ORF">EHS11_01080</name>
</gene>
<evidence type="ECO:0008006" key="4">
    <source>
        <dbReference type="Google" id="ProtNLM"/>
    </source>
</evidence>
<dbReference type="RefSeq" id="WP_135762563.1">
    <property type="nucleotide sequence ID" value="NZ_RQHV01000002.1"/>
</dbReference>
<proteinExistence type="predicted"/>
<sequence>MNPKKNWFESHFKTTIIIFVIIISLVTVGAVELALSKLFGLGNPVLYDNSPIYGFRPMPNQKLQRFLGAELVFNNLGLRSTEDWDKEKKNKILFLGDSVTYGGSYISNGELFSHLVFQDRKDYVSGNAAVNTWGVENIHALIVEEEFLPANYYITALIEDDFYRGLVRLQGLPYYNTEPGSAWAELFHYFAYTQNNKRYLPWQSLVTEEHITNIILKSVLKLKSMDVFLKAKGYKHKIFILPTRNQVVKKSSKDPKIQNLISENKLEVVYLLDELQESEGGNLFHDEVHVTKEGHKIYAQILSRKLTGFLPDK</sequence>
<dbReference type="OrthoDB" id="481127at2"/>
<accession>A0A4R9LT19</accession>
<organism evidence="2 3">
    <name type="scientific">Leptospira ilyithenensis</name>
    <dbReference type="NCBI Taxonomy" id="2484901"/>
    <lineage>
        <taxon>Bacteria</taxon>
        <taxon>Pseudomonadati</taxon>
        <taxon>Spirochaetota</taxon>
        <taxon>Spirochaetia</taxon>
        <taxon>Leptospirales</taxon>
        <taxon>Leptospiraceae</taxon>
        <taxon>Leptospira</taxon>
    </lineage>
</organism>
<name>A0A4R9LT19_9LEPT</name>
<keyword evidence="3" id="KW-1185">Reference proteome</keyword>
<dbReference type="InterPro" id="IPR036514">
    <property type="entry name" value="SGNH_hydro_sf"/>
</dbReference>
<reference evidence="2" key="1">
    <citation type="journal article" date="2019" name="PLoS Negl. Trop. Dis.">
        <title>Revisiting the worldwide diversity of Leptospira species in the environment.</title>
        <authorList>
            <person name="Vincent A.T."/>
            <person name="Schiettekatte O."/>
            <person name="Bourhy P."/>
            <person name="Veyrier F.J."/>
            <person name="Picardeau M."/>
        </authorList>
    </citation>
    <scope>NUCLEOTIDE SEQUENCE [LARGE SCALE GENOMIC DNA]</scope>
    <source>
        <strain evidence="2">201400974</strain>
    </source>
</reference>
<feature type="transmembrane region" description="Helical" evidence="1">
    <location>
        <begin position="12"/>
        <end position="35"/>
    </location>
</feature>
<dbReference type="SUPFAM" id="SSF52266">
    <property type="entry name" value="SGNH hydrolase"/>
    <property type="match status" value="1"/>
</dbReference>
<dbReference type="GO" id="GO:0016788">
    <property type="term" value="F:hydrolase activity, acting on ester bonds"/>
    <property type="evidence" value="ECO:0007669"/>
    <property type="project" value="UniProtKB-ARBA"/>
</dbReference>
<evidence type="ECO:0000313" key="3">
    <source>
        <dbReference type="Proteomes" id="UP000298264"/>
    </source>
</evidence>
<evidence type="ECO:0000256" key="1">
    <source>
        <dbReference type="SAM" id="Phobius"/>
    </source>
</evidence>
<dbReference type="EMBL" id="RQHV01000002">
    <property type="protein sequence ID" value="TGN14613.1"/>
    <property type="molecule type" value="Genomic_DNA"/>
</dbReference>
<keyword evidence="1" id="KW-1133">Transmembrane helix</keyword>
<comment type="caution">
    <text evidence="2">The sequence shown here is derived from an EMBL/GenBank/DDBJ whole genome shotgun (WGS) entry which is preliminary data.</text>
</comment>
<evidence type="ECO:0000313" key="2">
    <source>
        <dbReference type="EMBL" id="TGN14613.1"/>
    </source>
</evidence>
<dbReference type="Proteomes" id="UP000298264">
    <property type="component" value="Unassembled WGS sequence"/>
</dbReference>
<protein>
    <recommendedName>
        <fullName evidence="4">SGNH/GDSL hydrolase family protein</fullName>
    </recommendedName>
</protein>
<keyword evidence="1" id="KW-0812">Transmembrane</keyword>